<feature type="compositionally biased region" description="Basic residues" evidence="1">
    <location>
        <begin position="26"/>
        <end position="36"/>
    </location>
</feature>
<keyword evidence="2" id="KW-0732">Signal</keyword>
<reference evidence="3 4" key="1">
    <citation type="submission" date="2024-05" db="EMBL/GenBank/DDBJ databases">
        <authorList>
            <person name="Wallberg A."/>
        </authorList>
    </citation>
    <scope>NUCLEOTIDE SEQUENCE [LARGE SCALE GENOMIC DNA]</scope>
</reference>
<gene>
    <name evidence="3" type="ORF">MNOR_LOCUS16231</name>
</gene>
<protein>
    <submittedName>
        <fullName evidence="3">Uncharacterized protein</fullName>
    </submittedName>
</protein>
<dbReference type="Proteomes" id="UP001497623">
    <property type="component" value="Unassembled WGS sequence"/>
</dbReference>
<feature type="region of interest" description="Disordered" evidence="1">
    <location>
        <begin position="23"/>
        <end position="99"/>
    </location>
</feature>
<evidence type="ECO:0000313" key="3">
    <source>
        <dbReference type="EMBL" id="CAL4098439.1"/>
    </source>
</evidence>
<organism evidence="3 4">
    <name type="scientific">Meganyctiphanes norvegica</name>
    <name type="common">Northern krill</name>
    <name type="synonym">Thysanopoda norvegica</name>
    <dbReference type="NCBI Taxonomy" id="48144"/>
    <lineage>
        <taxon>Eukaryota</taxon>
        <taxon>Metazoa</taxon>
        <taxon>Ecdysozoa</taxon>
        <taxon>Arthropoda</taxon>
        <taxon>Crustacea</taxon>
        <taxon>Multicrustacea</taxon>
        <taxon>Malacostraca</taxon>
        <taxon>Eumalacostraca</taxon>
        <taxon>Eucarida</taxon>
        <taxon>Euphausiacea</taxon>
        <taxon>Euphausiidae</taxon>
        <taxon>Meganyctiphanes</taxon>
    </lineage>
</organism>
<evidence type="ECO:0000256" key="1">
    <source>
        <dbReference type="SAM" id="MobiDB-lite"/>
    </source>
</evidence>
<name>A0AAV2QTW6_MEGNR</name>
<proteinExistence type="predicted"/>
<feature type="chain" id="PRO_5043449843" evidence="2">
    <location>
        <begin position="24"/>
        <end position="214"/>
    </location>
</feature>
<evidence type="ECO:0000256" key="2">
    <source>
        <dbReference type="SAM" id="SignalP"/>
    </source>
</evidence>
<dbReference type="EMBL" id="CAXKWB010010552">
    <property type="protein sequence ID" value="CAL4098439.1"/>
    <property type="molecule type" value="Genomic_DNA"/>
</dbReference>
<keyword evidence="4" id="KW-1185">Reference proteome</keyword>
<feature type="signal peptide" evidence="2">
    <location>
        <begin position="1"/>
        <end position="23"/>
    </location>
</feature>
<dbReference type="AlphaFoldDB" id="A0AAV2QTW6"/>
<accession>A0AAV2QTW6</accession>
<comment type="caution">
    <text evidence="3">The sequence shown here is derived from an EMBL/GenBank/DDBJ whole genome shotgun (WGS) entry which is preliminary data.</text>
</comment>
<evidence type="ECO:0000313" key="4">
    <source>
        <dbReference type="Proteomes" id="UP001497623"/>
    </source>
</evidence>
<sequence>MWMQRYIVALCLLAAAFFGLGQGTNRKQRGQGRSYKKASPSNVVNSRGGEGGQAPYTDEDDAGGGYHGDGHGSSHHRRHGGAAGGHHSHQNPDFNEPYNAQQCPECNHVDMRKLFRIQQIQQRFLTATGLRTEPNMTGVVKTSNPNVEDLINRVERRQHDSALLQDTPSYDDEPEVKTERIFVTVEPGNSHLQMIKNSLIRNQITEWDSFNTII</sequence>